<reference evidence="4" key="1">
    <citation type="journal article" date="2013" name="Nature">
        <title>Draft genome of the wheat A-genome progenitor Triticum urartu.</title>
        <authorList>
            <person name="Ling H.Q."/>
            <person name="Zhao S."/>
            <person name="Liu D."/>
            <person name="Wang J."/>
            <person name="Sun H."/>
            <person name="Zhang C."/>
            <person name="Fan H."/>
            <person name="Li D."/>
            <person name="Dong L."/>
            <person name="Tao Y."/>
            <person name="Gao C."/>
            <person name="Wu H."/>
            <person name="Li Y."/>
            <person name="Cui Y."/>
            <person name="Guo X."/>
            <person name="Zheng S."/>
            <person name="Wang B."/>
            <person name="Yu K."/>
            <person name="Liang Q."/>
            <person name="Yang W."/>
            <person name="Lou X."/>
            <person name="Chen J."/>
            <person name="Feng M."/>
            <person name="Jian J."/>
            <person name="Zhang X."/>
            <person name="Luo G."/>
            <person name="Jiang Y."/>
            <person name="Liu J."/>
            <person name="Wang Z."/>
            <person name="Sha Y."/>
            <person name="Zhang B."/>
            <person name="Wu H."/>
            <person name="Tang D."/>
            <person name="Shen Q."/>
            <person name="Xue P."/>
            <person name="Zou S."/>
            <person name="Wang X."/>
            <person name="Liu X."/>
            <person name="Wang F."/>
            <person name="Yang Y."/>
            <person name="An X."/>
            <person name="Dong Z."/>
            <person name="Zhang K."/>
            <person name="Zhang X."/>
            <person name="Luo M.C."/>
            <person name="Dvorak J."/>
            <person name="Tong Y."/>
            <person name="Wang J."/>
            <person name="Yang H."/>
            <person name="Li Z."/>
            <person name="Wang D."/>
            <person name="Zhang A."/>
            <person name="Wang J."/>
        </authorList>
    </citation>
    <scope>NUCLEOTIDE SEQUENCE</scope>
    <source>
        <strain evidence="4">cv. G1812</strain>
    </source>
</reference>
<dbReference type="InterPro" id="IPR029058">
    <property type="entry name" value="AB_hydrolase_fold"/>
</dbReference>
<dbReference type="Gramene" id="TuG1812G0700001415.01.T01">
    <property type="protein sequence ID" value="TuG1812G0700001415.01.T01"/>
    <property type="gene ID" value="TuG1812G0700001415.01"/>
</dbReference>
<protein>
    <recommendedName>
        <fullName evidence="2">Phospholipase/carboxylesterase/thioesterase domain-containing protein</fullName>
    </recommendedName>
</protein>
<evidence type="ECO:0000313" key="4">
    <source>
        <dbReference type="Proteomes" id="UP000015106"/>
    </source>
</evidence>
<reference evidence="3" key="2">
    <citation type="submission" date="2018-03" db="EMBL/GenBank/DDBJ databases">
        <title>The Triticum urartu genome reveals the dynamic nature of wheat genome evolution.</title>
        <authorList>
            <person name="Ling H."/>
            <person name="Ma B."/>
            <person name="Shi X."/>
            <person name="Liu H."/>
            <person name="Dong L."/>
            <person name="Sun H."/>
            <person name="Cao Y."/>
            <person name="Gao Q."/>
            <person name="Zheng S."/>
            <person name="Li Y."/>
            <person name="Yu Y."/>
            <person name="Du H."/>
            <person name="Qi M."/>
            <person name="Li Y."/>
            <person name="Yu H."/>
            <person name="Cui Y."/>
            <person name="Wang N."/>
            <person name="Chen C."/>
            <person name="Wu H."/>
            <person name="Zhao Y."/>
            <person name="Zhang J."/>
            <person name="Li Y."/>
            <person name="Zhou W."/>
            <person name="Zhang B."/>
            <person name="Hu W."/>
            <person name="Eijk M."/>
            <person name="Tang J."/>
            <person name="Witsenboer H."/>
            <person name="Zhao S."/>
            <person name="Li Z."/>
            <person name="Zhang A."/>
            <person name="Wang D."/>
            <person name="Liang C."/>
        </authorList>
    </citation>
    <scope>NUCLEOTIDE SEQUENCE [LARGE SCALE GENOMIC DNA]</scope>
    <source>
        <strain evidence="3">cv. G1812</strain>
    </source>
</reference>
<dbReference type="Gene3D" id="3.40.50.1820">
    <property type="entry name" value="alpha/beta hydrolase"/>
    <property type="match status" value="1"/>
</dbReference>
<name>A0A8R7QZ79_TRIUA</name>
<dbReference type="GO" id="GO:0005737">
    <property type="term" value="C:cytoplasm"/>
    <property type="evidence" value="ECO:0007669"/>
    <property type="project" value="TreeGrafter"/>
</dbReference>
<dbReference type="GO" id="GO:0052689">
    <property type="term" value="F:carboxylic ester hydrolase activity"/>
    <property type="evidence" value="ECO:0007669"/>
    <property type="project" value="TreeGrafter"/>
</dbReference>
<dbReference type="EnsemblPlants" id="TuG1812G0700001415.01.T01">
    <property type="protein sequence ID" value="TuG1812G0700001415.01.T01"/>
    <property type="gene ID" value="TuG1812G0700001415.01"/>
</dbReference>
<dbReference type="PANTHER" id="PTHR10655:SF30">
    <property type="entry name" value="CARBOXYLESTERASE OS04G0669600-RELATED"/>
    <property type="match status" value="1"/>
</dbReference>
<accession>A0A8R7QZ79</accession>
<feature type="domain" description="Phospholipase/carboxylesterase/thioesterase" evidence="2">
    <location>
        <begin position="34"/>
        <end position="109"/>
    </location>
</feature>
<evidence type="ECO:0000259" key="2">
    <source>
        <dbReference type="Pfam" id="PF02230"/>
    </source>
</evidence>
<dbReference type="GO" id="GO:0008474">
    <property type="term" value="F:palmitoyl-(protein) hydrolase activity"/>
    <property type="evidence" value="ECO:0007669"/>
    <property type="project" value="TreeGrafter"/>
</dbReference>
<proteinExistence type="inferred from homology"/>
<keyword evidence="4" id="KW-1185">Reference proteome</keyword>
<dbReference type="InterPro" id="IPR050565">
    <property type="entry name" value="LYPA1-2/EST-like"/>
</dbReference>
<dbReference type="Proteomes" id="UP000015106">
    <property type="component" value="Chromosome 7"/>
</dbReference>
<comment type="similarity">
    <text evidence="1">Belongs to the AB hydrolase superfamily. AB hydrolase 2 family.</text>
</comment>
<reference evidence="3" key="3">
    <citation type="submission" date="2022-06" db="UniProtKB">
        <authorList>
            <consortium name="EnsemblPlants"/>
        </authorList>
    </citation>
    <scope>IDENTIFICATION</scope>
</reference>
<dbReference type="Pfam" id="PF02230">
    <property type="entry name" value="Abhydrolase_2"/>
    <property type="match status" value="1"/>
</dbReference>
<dbReference type="PANTHER" id="PTHR10655">
    <property type="entry name" value="LYSOPHOSPHOLIPASE-RELATED"/>
    <property type="match status" value="1"/>
</dbReference>
<sequence length="115" mass="13235">MLDKELETKFRLWIKPRRCSSHSKCSALPQDLCVFSGSIPLSKSFADRVMPEARKMPILWFHGMADGVVLFEARYAGCTFLQELGMACEFKTYPTLGHWLVDEELQYFDDSYSIA</sequence>
<dbReference type="SUPFAM" id="SSF53474">
    <property type="entry name" value="alpha/beta-Hydrolases"/>
    <property type="match status" value="1"/>
</dbReference>
<evidence type="ECO:0000256" key="1">
    <source>
        <dbReference type="ARBA" id="ARBA00006499"/>
    </source>
</evidence>
<dbReference type="AlphaFoldDB" id="A0A8R7QZ79"/>
<organism evidence="3 4">
    <name type="scientific">Triticum urartu</name>
    <name type="common">Red wild einkorn</name>
    <name type="synonym">Crithodium urartu</name>
    <dbReference type="NCBI Taxonomy" id="4572"/>
    <lineage>
        <taxon>Eukaryota</taxon>
        <taxon>Viridiplantae</taxon>
        <taxon>Streptophyta</taxon>
        <taxon>Embryophyta</taxon>
        <taxon>Tracheophyta</taxon>
        <taxon>Spermatophyta</taxon>
        <taxon>Magnoliopsida</taxon>
        <taxon>Liliopsida</taxon>
        <taxon>Poales</taxon>
        <taxon>Poaceae</taxon>
        <taxon>BOP clade</taxon>
        <taxon>Pooideae</taxon>
        <taxon>Triticodae</taxon>
        <taxon>Triticeae</taxon>
        <taxon>Triticinae</taxon>
        <taxon>Triticum</taxon>
    </lineage>
</organism>
<evidence type="ECO:0000313" key="3">
    <source>
        <dbReference type="EnsemblPlants" id="TuG1812G0700001415.01.T01"/>
    </source>
</evidence>
<dbReference type="InterPro" id="IPR003140">
    <property type="entry name" value="PLipase/COase/thioEstase"/>
</dbReference>